<gene>
    <name evidence="1" type="ORF">D791_00800</name>
</gene>
<dbReference type="EMBL" id="AONB01000002">
    <property type="protein sequence ID" value="EXJ12555.1"/>
    <property type="molecule type" value="Genomic_DNA"/>
</dbReference>
<organism evidence="1 2">
    <name type="scientific">Nitrincola nitratireducens</name>
    <dbReference type="NCBI Taxonomy" id="1229521"/>
    <lineage>
        <taxon>Bacteria</taxon>
        <taxon>Pseudomonadati</taxon>
        <taxon>Pseudomonadota</taxon>
        <taxon>Gammaproteobacteria</taxon>
        <taxon>Oceanospirillales</taxon>
        <taxon>Oceanospirillaceae</taxon>
        <taxon>Nitrincola</taxon>
    </lineage>
</organism>
<dbReference type="Proteomes" id="UP000019464">
    <property type="component" value="Unassembled WGS sequence"/>
</dbReference>
<accession>W9VQ36</accession>
<keyword evidence="2" id="KW-1185">Reference proteome</keyword>
<dbReference type="AlphaFoldDB" id="W9VQ36"/>
<protein>
    <submittedName>
        <fullName evidence="1">Uncharacterized protein</fullName>
    </submittedName>
</protein>
<evidence type="ECO:0000313" key="2">
    <source>
        <dbReference type="Proteomes" id="UP000019464"/>
    </source>
</evidence>
<reference evidence="1 2" key="2">
    <citation type="journal article" date="2015" name="Syst. Appl. Microbiol.">
        <title>Nitrincola nitratireducens sp. nov. isolated from a haloalkaline crater lake.</title>
        <authorList>
            <person name="Singh A."/>
            <person name="Vaidya B."/>
            <person name="Tanuku N.R."/>
            <person name="Pinnaka A.K."/>
        </authorList>
    </citation>
    <scope>NUCLEOTIDE SEQUENCE [LARGE SCALE GENOMIC DNA]</scope>
    <source>
        <strain evidence="1 2">AK23</strain>
    </source>
</reference>
<proteinExistence type="predicted"/>
<dbReference type="STRING" id="1229521.D791_00800"/>
<sequence length="47" mass="5780">MSPIVFIVLHVLRLVRTFKTQSKFNYLMYNFCLYGLYLDHPLEYKYT</sequence>
<reference evidence="2" key="1">
    <citation type="submission" date="2012-11" db="EMBL/GenBank/DDBJ databases">
        <authorList>
            <person name="Singh A."/>
            <person name="Pinnaka A.K."/>
            <person name="Vaidya B."/>
        </authorList>
    </citation>
    <scope>NUCLEOTIDE SEQUENCE [LARGE SCALE GENOMIC DNA]</scope>
    <source>
        <strain evidence="2">AK23</strain>
    </source>
</reference>
<name>W9VQ36_9GAMM</name>
<comment type="caution">
    <text evidence="1">The sequence shown here is derived from an EMBL/GenBank/DDBJ whole genome shotgun (WGS) entry which is preliminary data.</text>
</comment>
<evidence type="ECO:0000313" key="1">
    <source>
        <dbReference type="EMBL" id="EXJ12555.1"/>
    </source>
</evidence>